<reference evidence="2 3" key="1">
    <citation type="submission" date="2021-06" db="EMBL/GenBank/DDBJ databases">
        <authorList>
            <person name="Palmer J.M."/>
        </authorList>
    </citation>
    <scope>NUCLEOTIDE SEQUENCE [LARGE SCALE GENOMIC DNA]</scope>
    <source>
        <strain evidence="2 3">CL_MEX2019</strain>
        <tissue evidence="2">Muscle</tissue>
    </source>
</reference>
<name>A0ABU7E1H5_9TELE</name>
<keyword evidence="3" id="KW-1185">Reference proteome</keyword>
<evidence type="ECO:0000256" key="1">
    <source>
        <dbReference type="SAM" id="MobiDB-lite"/>
    </source>
</evidence>
<evidence type="ECO:0000313" key="3">
    <source>
        <dbReference type="Proteomes" id="UP001352852"/>
    </source>
</evidence>
<accession>A0ABU7E1H5</accession>
<proteinExistence type="predicted"/>
<organism evidence="2 3">
    <name type="scientific">Characodon lateralis</name>
    <dbReference type="NCBI Taxonomy" id="208331"/>
    <lineage>
        <taxon>Eukaryota</taxon>
        <taxon>Metazoa</taxon>
        <taxon>Chordata</taxon>
        <taxon>Craniata</taxon>
        <taxon>Vertebrata</taxon>
        <taxon>Euteleostomi</taxon>
        <taxon>Actinopterygii</taxon>
        <taxon>Neopterygii</taxon>
        <taxon>Teleostei</taxon>
        <taxon>Neoteleostei</taxon>
        <taxon>Acanthomorphata</taxon>
        <taxon>Ovalentaria</taxon>
        <taxon>Atherinomorphae</taxon>
        <taxon>Cyprinodontiformes</taxon>
        <taxon>Goodeidae</taxon>
        <taxon>Characodon</taxon>
    </lineage>
</organism>
<feature type="region of interest" description="Disordered" evidence="1">
    <location>
        <begin position="1"/>
        <end position="74"/>
    </location>
</feature>
<dbReference type="EMBL" id="JAHUTJ010042534">
    <property type="protein sequence ID" value="MED6281121.1"/>
    <property type="molecule type" value="Genomic_DNA"/>
</dbReference>
<comment type="caution">
    <text evidence="2">The sequence shown here is derived from an EMBL/GenBank/DDBJ whole genome shotgun (WGS) entry which is preliminary data.</text>
</comment>
<protein>
    <submittedName>
        <fullName evidence="2">Uncharacterized protein</fullName>
    </submittedName>
</protein>
<feature type="compositionally biased region" description="Basic and acidic residues" evidence="1">
    <location>
        <begin position="10"/>
        <end position="23"/>
    </location>
</feature>
<dbReference type="Proteomes" id="UP001352852">
    <property type="component" value="Unassembled WGS sequence"/>
</dbReference>
<gene>
    <name evidence="2" type="ORF">CHARACLAT_017990</name>
</gene>
<evidence type="ECO:0000313" key="2">
    <source>
        <dbReference type="EMBL" id="MED6281121.1"/>
    </source>
</evidence>
<sequence>MYKMNNYPRCGEEGEVKGEREVVVEEEEEGEKGERGGDSPAAFRHNERIMADGPRCKRRKQANPRRTNAASALTPRLQQVLKACSNSAIQHS</sequence>